<dbReference type="PANTHER" id="PTHR43429">
    <property type="entry name" value="PYRIDINE NUCLEOTIDE-DISULFIDE OXIDOREDUCTASE DOMAIN-CONTAINING"/>
    <property type="match status" value="1"/>
</dbReference>
<dbReference type="EMBL" id="VANI01000011">
    <property type="protein sequence ID" value="TLM77018.1"/>
    <property type="molecule type" value="Genomic_DNA"/>
</dbReference>
<keyword evidence="10" id="KW-1185">Reference proteome</keyword>
<dbReference type="Proteomes" id="UP000306791">
    <property type="component" value="Unassembled WGS sequence"/>
</dbReference>
<feature type="region of interest" description="Disordered" evidence="5">
    <location>
        <begin position="1"/>
        <end position="28"/>
    </location>
</feature>
<dbReference type="InterPro" id="IPR036188">
    <property type="entry name" value="FAD/NAD-bd_sf"/>
</dbReference>
<keyword evidence="6" id="KW-0472">Membrane</keyword>
<sequence length="681" mass="75627">MHRGTREATSVTEAFEKERPGAQEQDAARNTEYPIYVIVGAGPVGVRCAQKLLEHSTDTQVVLIGEEDEPPYNRVRLSQYLSSDASQEDLANPVQQKKNSRLAEFRNRRIVRIDRKRKVVYDEAGTPQPYSKLILATGSRPLIPDIPGVNLPNVIPFRSFRDARRLTELRTRSKSILVVGAGALGLEAAAALKTQSNQVTLLARAGLLGGKLSSSSENYLKSALLAMQVELKCDVHLTRLTGTSLLEKAELSNGESLAVDAVVLCTGITPEVTLAKDCGLETSRGVQVNQYMETSDPDIYAIGECAEYDHRIYQLVRPGFEQAEICSRHICTSGDTSTTPGYAGSRTDIELKIAHIPCALLGQTAPDACGQTTLYRYENRFKGLCRELQVREGKLVGATIVGPWEERLRIGKSIVDGESISRSALQKFQQHGNLWQDQATLGIKQQPDSYLVCQCNSVTKGEICKSIANGKRTLHDLEAETGAGSVCGSCRPFVAELLDVPAPNLVMRHARGILVVSLLSLLLIALAALVPAPEVSRSVQVSWFLKNMWYDNFWKQVSGYSLLTLCLLTASLSLRKRLKNRDLGHLDHWRYVHSIIGCLALMVLMIHTGFRLGENLNLALMLVFLAATSTGSLVGVFMARNHHWTDMKLREHRKWWSRIHYALLWALPVLLFYHIFAVYYF</sequence>
<comment type="caution">
    <text evidence="9">The sequence shown here is derived from an EMBL/GenBank/DDBJ whole genome shotgun (WGS) entry which is preliminary data.</text>
</comment>
<feature type="transmembrane region" description="Helical" evidence="6">
    <location>
        <begin position="513"/>
        <end position="533"/>
    </location>
</feature>
<evidence type="ECO:0000256" key="2">
    <source>
        <dbReference type="ARBA" id="ARBA00006442"/>
    </source>
</evidence>
<evidence type="ECO:0000313" key="9">
    <source>
        <dbReference type="EMBL" id="TLM77018.1"/>
    </source>
</evidence>
<name>A0ABY2UGY1_9GAMM</name>
<feature type="compositionally biased region" description="Basic and acidic residues" evidence="5">
    <location>
        <begin position="14"/>
        <end position="28"/>
    </location>
</feature>
<evidence type="ECO:0000256" key="3">
    <source>
        <dbReference type="ARBA" id="ARBA00022630"/>
    </source>
</evidence>
<feature type="transmembrane region" description="Helical" evidence="6">
    <location>
        <begin position="553"/>
        <end position="570"/>
    </location>
</feature>
<evidence type="ECO:0000313" key="10">
    <source>
        <dbReference type="Proteomes" id="UP000306791"/>
    </source>
</evidence>
<evidence type="ECO:0000259" key="8">
    <source>
        <dbReference type="Pfam" id="PF07992"/>
    </source>
</evidence>
<keyword evidence="4" id="KW-0274">FAD</keyword>
<feature type="transmembrane region" description="Helical" evidence="6">
    <location>
        <begin position="616"/>
        <end position="638"/>
    </location>
</feature>
<dbReference type="InterPro" id="IPR041854">
    <property type="entry name" value="BFD-like_2Fe2S-bd_dom_sf"/>
</dbReference>
<evidence type="ECO:0000256" key="6">
    <source>
        <dbReference type="SAM" id="Phobius"/>
    </source>
</evidence>
<dbReference type="InterPro" id="IPR023753">
    <property type="entry name" value="FAD/NAD-binding_dom"/>
</dbReference>
<protein>
    <recommendedName>
        <fullName evidence="11">NAD(P)/FAD-dependent oxidoreductase</fullName>
    </recommendedName>
</protein>
<dbReference type="PRINTS" id="PR00368">
    <property type="entry name" value="FADPNR"/>
</dbReference>
<dbReference type="Gene3D" id="1.10.10.1100">
    <property type="entry name" value="BFD-like [2Fe-2S]-binding domain"/>
    <property type="match status" value="1"/>
</dbReference>
<comment type="cofactor">
    <cofactor evidence="1">
        <name>FAD</name>
        <dbReference type="ChEBI" id="CHEBI:57692"/>
    </cofactor>
</comment>
<keyword evidence="3" id="KW-0285">Flavoprotein</keyword>
<organism evidence="9 10">
    <name type="scientific">Microbulbifer harenosus</name>
    <dbReference type="NCBI Taxonomy" id="2576840"/>
    <lineage>
        <taxon>Bacteria</taxon>
        <taxon>Pseudomonadati</taxon>
        <taxon>Pseudomonadota</taxon>
        <taxon>Gammaproteobacteria</taxon>
        <taxon>Cellvibrionales</taxon>
        <taxon>Microbulbiferaceae</taxon>
        <taxon>Microbulbifer</taxon>
    </lineage>
</organism>
<dbReference type="Gene3D" id="3.50.50.60">
    <property type="entry name" value="FAD/NAD(P)-binding domain"/>
    <property type="match status" value="2"/>
</dbReference>
<keyword evidence="6" id="KW-1133">Transmembrane helix</keyword>
<feature type="domain" description="BFD-like [2Fe-2S]-binding" evidence="7">
    <location>
        <begin position="451"/>
        <end position="499"/>
    </location>
</feature>
<dbReference type="SUPFAM" id="SSF51905">
    <property type="entry name" value="FAD/NAD(P)-binding domain"/>
    <property type="match status" value="1"/>
</dbReference>
<accession>A0ABY2UGY1</accession>
<dbReference type="InterPro" id="IPR007419">
    <property type="entry name" value="BFD-like_2Fe2S-bd_dom"/>
</dbReference>
<dbReference type="InterPro" id="IPR050260">
    <property type="entry name" value="FAD-bd_OxRdtase"/>
</dbReference>
<evidence type="ECO:0000256" key="5">
    <source>
        <dbReference type="SAM" id="MobiDB-lite"/>
    </source>
</evidence>
<comment type="similarity">
    <text evidence="2">Belongs to the FAD-dependent oxidoreductase family.</text>
</comment>
<dbReference type="Pfam" id="PF07992">
    <property type="entry name" value="Pyr_redox_2"/>
    <property type="match status" value="1"/>
</dbReference>
<gene>
    <name evidence="9" type="ORF">FDY93_11710</name>
</gene>
<dbReference type="Pfam" id="PF04324">
    <property type="entry name" value="Fer2_BFD"/>
    <property type="match status" value="1"/>
</dbReference>
<evidence type="ECO:0000256" key="4">
    <source>
        <dbReference type="ARBA" id="ARBA00022827"/>
    </source>
</evidence>
<dbReference type="PRINTS" id="PR00411">
    <property type="entry name" value="PNDRDTASEI"/>
</dbReference>
<evidence type="ECO:0008006" key="11">
    <source>
        <dbReference type="Google" id="ProtNLM"/>
    </source>
</evidence>
<reference evidence="9 10" key="1">
    <citation type="submission" date="2019-05" db="EMBL/GenBank/DDBJ databases">
        <title>Microbulbifer harenosus sp. nov., an alginate-degrading bacterium isolated from coastal sand.</title>
        <authorList>
            <person name="Huang H."/>
            <person name="Mo K."/>
            <person name="Bao S."/>
        </authorList>
    </citation>
    <scope>NUCLEOTIDE SEQUENCE [LARGE SCALE GENOMIC DNA]</scope>
    <source>
        <strain evidence="9 10">HB161719</strain>
    </source>
</reference>
<dbReference type="PANTHER" id="PTHR43429:SF3">
    <property type="entry name" value="NITRITE REDUCTASE [NAD(P)H]"/>
    <property type="match status" value="1"/>
</dbReference>
<proteinExistence type="inferred from homology"/>
<feature type="transmembrane region" description="Helical" evidence="6">
    <location>
        <begin position="659"/>
        <end position="680"/>
    </location>
</feature>
<keyword evidence="6" id="KW-0812">Transmembrane</keyword>
<feature type="transmembrane region" description="Helical" evidence="6">
    <location>
        <begin position="591"/>
        <end position="610"/>
    </location>
</feature>
<evidence type="ECO:0000259" key="7">
    <source>
        <dbReference type="Pfam" id="PF04324"/>
    </source>
</evidence>
<evidence type="ECO:0000256" key="1">
    <source>
        <dbReference type="ARBA" id="ARBA00001974"/>
    </source>
</evidence>
<feature type="domain" description="FAD/NAD(P)-binding" evidence="8">
    <location>
        <begin position="36"/>
        <end position="321"/>
    </location>
</feature>